<keyword evidence="3" id="KW-0238">DNA-binding</keyword>
<evidence type="ECO:0000256" key="5">
    <source>
        <dbReference type="ARBA" id="ARBA00023242"/>
    </source>
</evidence>
<dbReference type="AlphaFoldDB" id="A0A2I0B6X6"/>
<comment type="subcellular location">
    <subcellularLocation>
        <location evidence="1">Nucleus</location>
    </subcellularLocation>
</comment>
<evidence type="ECO:0000256" key="2">
    <source>
        <dbReference type="ARBA" id="ARBA00023015"/>
    </source>
</evidence>
<accession>A0A2I0B6X6</accession>
<evidence type="ECO:0000256" key="3">
    <source>
        <dbReference type="ARBA" id="ARBA00023125"/>
    </source>
</evidence>
<dbReference type="InterPro" id="IPR001471">
    <property type="entry name" value="AP2/ERF_dom"/>
</dbReference>
<dbReference type="SMART" id="SM00380">
    <property type="entry name" value="AP2"/>
    <property type="match status" value="1"/>
</dbReference>
<reference evidence="8 9" key="1">
    <citation type="journal article" date="2017" name="Nature">
        <title>The Apostasia genome and the evolution of orchids.</title>
        <authorList>
            <person name="Zhang G.Q."/>
            <person name="Liu K.W."/>
            <person name="Li Z."/>
            <person name="Lohaus R."/>
            <person name="Hsiao Y.Y."/>
            <person name="Niu S.C."/>
            <person name="Wang J.Y."/>
            <person name="Lin Y.C."/>
            <person name="Xu Q."/>
            <person name="Chen L.J."/>
            <person name="Yoshida K."/>
            <person name="Fujiwara S."/>
            <person name="Wang Z.W."/>
            <person name="Zhang Y.Q."/>
            <person name="Mitsuda N."/>
            <person name="Wang M."/>
            <person name="Liu G.H."/>
            <person name="Pecoraro L."/>
            <person name="Huang H.X."/>
            <person name="Xiao X.J."/>
            <person name="Lin M."/>
            <person name="Wu X.Y."/>
            <person name="Wu W.L."/>
            <person name="Chen Y.Y."/>
            <person name="Chang S.B."/>
            <person name="Sakamoto S."/>
            <person name="Ohme-Takagi M."/>
            <person name="Yagi M."/>
            <person name="Zeng S.J."/>
            <person name="Shen C.Y."/>
            <person name="Yeh C.M."/>
            <person name="Luo Y.B."/>
            <person name="Tsai W.C."/>
            <person name="Van de Peer Y."/>
            <person name="Liu Z.J."/>
        </authorList>
    </citation>
    <scope>NUCLEOTIDE SEQUENCE [LARGE SCALE GENOMIC DNA]</scope>
    <source>
        <strain evidence="9">cv. Shenzhen</strain>
        <tissue evidence="8">Stem</tissue>
    </source>
</reference>
<proteinExistence type="inferred from homology"/>
<evidence type="ECO:0000256" key="4">
    <source>
        <dbReference type="ARBA" id="ARBA00023163"/>
    </source>
</evidence>
<keyword evidence="9" id="KW-1185">Reference proteome</keyword>
<dbReference type="EMBL" id="KZ451908">
    <property type="protein sequence ID" value="PKA63554.1"/>
    <property type="molecule type" value="Genomic_DNA"/>
</dbReference>
<keyword evidence="4" id="KW-0804">Transcription</keyword>
<evidence type="ECO:0000313" key="8">
    <source>
        <dbReference type="EMBL" id="PKA63554.1"/>
    </source>
</evidence>
<gene>
    <name evidence="8" type="primary">RAP2-7</name>
    <name evidence="8" type="ORF">AXF42_Ash005449</name>
</gene>
<name>A0A2I0B6X6_9ASPA</name>
<dbReference type="PANTHER" id="PTHR32467">
    <property type="entry name" value="AP2-LIKE ETHYLENE-RESPONSIVE TRANSCRIPTION FACTOR"/>
    <property type="match status" value="1"/>
</dbReference>
<dbReference type="Proteomes" id="UP000236161">
    <property type="component" value="Unassembled WGS sequence"/>
</dbReference>
<dbReference type="SUPFAM" id="SSF54171">
    <property type="entry name" value="DNA-binding domain"/>
    <property type="match status" value="1"/>
</dbReference>
<dbReference type="GO" id="GO:0005634">
    <property type="term" value="C:nucleus"/>
    <property type="evidence" value="ECO:0007669"/>
    <property type="project" value="UniProtKB-SubCell"/>
</dbReference>
<dbReference type="PANTHER" id="PTHR32467:SF118">
    <property type="entry name" value="ETHYLENE-RESPONSIVE TRANSCRIPTION FACTOR RAP2-7"/>
    <property type="match status" value="1"/>
</dbReference>
<organism evidence="8 9">
    <name type="scientific">Apostasia shenzhenica</name>
    <dbReference type="NCBI Taxonomy" id="1088818"/>
    <lineage>
        <taxon>Eukaryota</taxon>
        <taxon>Viridiplantae</taxon>
        <taxon>Streptophyta</taxon>
        <taxon>Embryophyta</taxon>
        <taxon>Tracheophyta</taxon>
        <taxon>Spermatophyta</taxon>
        <taxon>Magnoliopsida</taxon>
        <taxon>Liliopsida</taxon>
        <taxon>Asparagales</taxon>
        <taxon>Orchidaceae</taxon>
        <taxon>Apostasioideae</taxon>
        <taxon>Apostasia</taxon>
    </lineage>
</organism>
<dbReference type="OrthoDB" id="207175at2759"/>
<dbReference type="GO" id="GO:0003700">
    <property type="term" value="F:DNA-binding transcription factor activity"/>
    <property type="evidence" value="ECO:0007669"/>
    <property type="project" value="InterPro"/>
</dbReference>
<evidence type="ECO:0000256" key="1">
    <source>
        <dbReference type="ARBA" id="ARBA00004123"/>
    </source>
</evidence>
<dbReference type="GO" id="GO:0003677">
    <property type="term" value="F:DNA binding"/>
    <property type="evidence" value="ECO:0007669"/>
    <property type="project" value="UniProtKB-KW"/>
</dbReference>
<keyword evidence="5" id="KW-0539">Nucleus</keyword>
<keyword evidence="2" id="KW-0805">Transcription regulation</keyword>
<comment type="similarity">
    <text evidence="6">Belongs to the AP2/ERF transcription factor family. AP2 subfamily.</text>
</comment>
<dbReference type="InterPro" id="IPR016177">
    <property type="entry name" value="DNA-bd_dom_sf"/>
</dbReference>
<feature type="domain" description="AP2/ERF" evidence="7">
    <location>
        <begin position="26"/>
        <end position="74"/>
    </location>
</feature>
<dbReference type="STRING" id="1088818.A0A2I0B6X6"/>
<evidence type="ECO:0000259" key="7">
    <source>
        <dbReference type="SMART" id="SM00380"/>
    </source>
</evidence>
<evidence type="ECO:0000313" key="9">
    <source>
        <dbReference type="Proteomes" id="UP000236161"/>
    </source>
</evidence>
<sequence>MGNLSKEEFVHVLRRQSTVVHRGSSMFRGVTLHKCGRWEARLGQLFGKKTYDKAAIRSNGEEALTNFDPKSYNEEINSRENLNDHDLDLTLGSISSKRSHLEQIEDESLMPVEFGSTLLRNTKPKLSSGASNCSIGDFTLPLAGKEFFWRRTWPEAPAMSDGGHHRHIFASTTGAAAASSGFQYQPLWRN</sequence>
<protein>
    <submittedName>
        <fullName evidence="8">Ethylene-responsive transcription factor RAP2-7</fullName>
    </submittedName>
</protein>
<evidence type="ECO:0000256" key="6">
    <source>
        <dbReference type="ARBA" id="ARBA00037973"/>
    </source>
</evidence>